<keyword evidence="1" id="KW-0812">Transmembrane</keyword>
<gene>
    <name evidence="2" type="ORF">MNB_ARC-1_1265</name>
</gene>
<proteinExistence type="predicted"/>
<keyword evidence="2" id="KW-0449">Lipoprotein</keyword>
<evidence type="ECO:0000313" key="2">
    <source>
        <dbReference type="EMBL" id="VAY87993.1"/>
    </source>
</evidence>
<keyword evidence="1" id="KW-1133">Transmembrane helix</keyword>
<feature type="transmembrane region" description="Helical" evidence="1">
    <location>
        <begin position="12"/>
        <end position="34"/>
    </location>
</feature>
<organism evidence="2">
    <name type="scientific">hydrothermal vent metagenome</name>
    <dbReference type="NCBI Taxonomy" id="652676"/>
    <lineage>
        <taxon>unclassified sequences</taxon>
        <taxon>metagenomes</taxon>
        <taxon>ecological metagenomes</taxon>
    </lineage>
</organism>
<evidence type="ECO:0000256" key="1">
    <source>
        <dbReference type="SAM" id="Phobius"/>
    </source>
</evidence>
<keyword evidence="1" id="KW-0472">Membrane</keyword>
<dbReference type="AlphaFoldDB" id="A0A3B1DY25"/>
<protein>
    <submittedName>
        <fullName evidence="2">Lipoprotein</fullName>
    </submittedName>
</protein>
<accession>A0A3B1DY25</accession>
<name>A0A3B1DY25_9ZZZZ</name>
<reference evidence="2" key="1">
    <citation type="submission" date="2018-10" db="EMBL/GenBank/DDBJ databases">
        <authorList>
            <person name="Aoki K."/>
        </authorList>
    </citation>
    <scope>NUCLEOTIDE SEQUENCE</scope>
</reference>
<sequence>MTKNNNKPMNKFFLYTVFIVKFLFGLGLIVWTVMMTLSSDVGSDDDNAFLSTYHKVDDNFNEMIISNAKFDEKYNIRFIFNKEIIDGLSVKDVFLAQRAIKKRSTRKNMINIGKNEFKYEITSKDGSELKNIKLDILITMTTNHYFDKKLEFYNNTTTKVFDITQKGYWNITGTIEVDTHKGYFFIKTNAR</sequence>
<dbReference type="EMBL" id="UOYO01000040">
    <property type="protein sequence ID" value="VAY87993.1"/>
    <property type="molecule type" value="Genomic_DNA"/>
</dbReference>